<dbReference type="InterPro" id="IPR014048">
    <property type="entry name" value="MethylDNA_cys_MeTrfase_DNA-bd"/>
</dbReference>
<feature type="active site" description="Nucleophile; methyl group acceptor" evidence="8">
    <location>
        <position position="128"/>
    </location>
</feature>
<dbReference type="PANTHER" id="PTHR10815">
    <property type="entry name" value="METHYLATED-DNA--PROTEIN-CYSTEINE METHYLTRANSFERASE"/>
    <property type="match status" value="1"/>
</dbReference>
<dbReference type="EC" id="2.1.1.63" evidence="8"/>
<keyword evidence="2 8" id="KW-0963">Cytoplasm</keyword>
<dbReference type="SUPFAM" id="SSF46767">
    <property type="entry name" value="Methylated DNA-protein cysteine methyltransferase, C-terminal domain"/>
    <property type="match status" value="1"/>
</dbReference>
<accession>A0ABV6QTK8</accession>
<evidence type="ECO:0000259" key="10">
    <source>
        <dbReference type="Pfam" id="PF02870"/>
    </source>
</evidence>
<dbReference type="CDD" id="cd06445">
    <property type="entry name" value="ATase"/>
    <property type="match status" value="1"/>
</dbReference>
<comment type="miscellaneous">
    <text evidence="8">This enzyme catalyzes only one turnover and therefore is not strictly catalytic. According to one definition, an enzyme is a biocatalyst that acts repeatedly and over many reaction cycles.</text>
</comment>
<feature type="domain" description="Methylguanine DNA methyltransferase ribonuclease-like" evidence="10">
    <location>
        <begin position="3"/>
        <end position="72"/>
    </location>
</feature>
<sequence length="162" mass="17451">MPHTVIDSPIGALTVVATDDNRLRGLYMEQQRHLPQLETFGDRVDGLLPEVEAQLEEYFAGGRTTFDVPLALFGTPFQLEVWNALLEIPFGETWTYGGLAAHLGKPPGASRAVGLANGKNPISIIVPCHRVVGSTGDLTGYGGGLDRKRTLLAHESTTPALF</sequence>
<evidence type="ECO:0000256" key="7">
    <source>
        <dbReference type="ARBA" id="ARBA00049348"/>
    </source>
</evidence>
<protein>
    <recommendedName>
        <fullName evidence="8">Methylated-DNA--protein-cysteine methyltransferase</fullName>
        <ecNumber evidence="8">2.1.1.63</ecNumber>
    </recommendedName>
    <alternativeName>
        <fullName evidence="8">6-O-methylguanine-DNA methyltransferase</fullName>
        <shortName evidence="8">MGMT</shortName>
    </alternativeName>
    <alternativeName>
        <fullName evidence="8">O-6-methylguanine-DNA-alkyltransferase</fullName>
    </alternativeName>
</protein>
<dbReference type="InterPro" id="IPR001497">
    <property type="entry name" value="MethylDNA_cys_MeTrfase_AS"/>
</dbReference>
<dbReference type="Gene3D" id="3.30.160.70">
    <property type="entry name" value="Methylated DNA-protein cysteine methyltransferase domain"/>
    <property type="match status" value="1"/>
</dbReference>
<comment type="caution">
    <text evidence="11">The sequence shown here is derived from an EMBL/GenBank/DDBJ whole genome shotgun (WGS) entry which is preliminary data.</text>
</comment>
<dbReference type="InterPro" id="IPR008332">
    <property type="entry name" value="MethylG_MeTrfase_N"/>
</dbReference>
<proteinExistence type="inferred from homology"/>
<evidence type="ECO:0000256" key="2">
    <source>
        <dbReference type="ARBA" id="ARBA00022490"/>
    </source>
</evidence>
<dbReference type="Gene3D" id="1.10.10.10">
    <property type="entry name" value="Winged helix-like DNA-binding domain superfamily/Winged helix DNA-binding domain"/>
    <property type="match status" value="1"/>
</dbReference>
<dbReference type="SUPFAM" id="SSF53155">
    <property type="entry name" value="Methylated DNA-protein cysteine methyltransferase domain"/>
    <property type="match status" value="1"/>
</dbReference>
<evidence type="ECO:0000256" key="3">
    <source>
        <dbReference type="ARBA" id="ARBA00022603"/>
    </source>
</evidence>
<keyword evidence="4 8" id="KW-0808">Transferase</keyword>
<dbReference type="EMBL" id="JBHLTC010000036">
    <property type="protein sequence ID" value="MFC0627974.1"/>
    <property type="molecule type" value="Genomic_DNA"/>
</dbReference>
<evidence type="ECO:0000256" key="4">
    <source>
        <dbReference type="ARBA" id="ARBA00022679"/>
    </source>
</evidence>
<dbReference type="NCBIfam" id="TIGR00589">
    <property type="entry name" value="ogt"/>
    <property type="match status" value="1"/>
</dbReference>
<reference evidence="11 12" key="1">
    <citation type="submission" date="2024-09" db="EMBL/GenBank/DDBJ databases">
        <authorList>
            <person name="Sun Q."/>
            <person name="Mori K."/>
        </authorList>
    </citation>
    <scope>NUCLEOTIDE SEQUENCE [LARGE SCALE GENOMIC DNA]</scope>
    <source>
        <strain evidence="11 12">CGMCC 1.15906</strain>
    </source>
</reference>
<comment type="catalytic activity">
    <reaction evidence="1 8">
        <text>a 4-O-methyl-thymidine in DNA + L-cysteinyl-[protein] = a thymidine in DNA + S-methyl-L-cysteinyl-[protein]</text>
        <dbReference type="Rhea" id="RHEA:53428"/>
        <dbReference type="Rhea" id="RHEA-COMP:10131"/>
        <dbReference type="Rhea" id="RHEA-COMP:10132"/>
        <dbReference type="Rhea" id="RHEA-COMP:13555"/>
        <dbReference type="Rhea" id="RHEA-COMP:13556"/>
        <dbReference type="ChEBI" id="CHEBI:29950"/>
        <dbReference type="ChEBI" id="CHEBI:82612"/>
        <dbReference type="ChEBI" id="CHEBI:137386"/>
        <dbReference type="ChEBI" id="CHEBI:137387"/>
        <dbReference type="EC" id="2.1.1.63"/>
    </reaction>
</comment>
<dbReference type="InterPro" id="IPR036217">
    <property type="entry name" value="MethylDNA_cys_MeTrfase_DNAb"/>
</dbReference>
<feature type="domain" description="Methylated-DNA-[protein]-cysteine S-methyltransferase DNA binding" evidence="9">
    <location>
        <begin position="76"/>
        <end position="156"/>
    </location>
</feature>
<keyword evidence="12" id="KW-1185">Reference proteome</keyword>
<evidence type="ECO:0000259" key="9">
    <source>
        <dbReference type="Pfam" id="PF01035"/>
    </source>
</evidence>
<evidence type="ECO:0000256" key="5">
    <source>
        <dbReference type="ARBA" id="ARBA00022763"/>
    </source>
</evidence>
<name>A0ABV6QTK8_9ACTN</name>
<comment type="catalytic activity">
    <reaction evidence="7 8">
        <text>a 6-O-methyl-2'-deoxyguanosine in DNA + L-cysteinyl-[protein] = S-methyl-L-cysteinyl-[protein] + a 2'-deoxyguanosine in DNA</text>
        <dbReference type="Rhea" id="RHEA:24000"/>
        <dbReference type="Rhea" id="RHEA-COMP:10131"/>
        <dbReference type="Rhea" id="RHEA-COMP:10132"/>
        <dbReference type="Rhea" id="RHEA-COMP:11367"/>
        <dbReference type="Rhea" id="RHEA-COMP:11368"/>
        <dbReference type="ChEBI" id="CHEBI:29950"/>
        <dbReference type="ChEBI" id="CHEBI:82612"/>
        <dbReference type="ChEBI" id="CHEBI:85445"/>
        <dbReference type="ChEBI" id="CHEBI:85448"/>
        <dbReference type="EC" id="2.1.1.63"/>
    </reaction>
</comment>
<organism evidence="11 12">
    <name type="scientific">Kribbella deserti</name>
    <dbReference type="NCBI Taxonomy" id="1926257"/>
    <lineage>
        <taxon>Bacteria</taxon>
        <taxon>Bacillati</taxon>
        <taxon>Actinomycetota</taxon>
        <taxon>Actinomycetes</taxon>
        <taxon>Propionibacteriales</taxon>
        <taxon>Kribbellaceae</taxon>
        <taxon>Kribbella</taxon>
    </lineage>
</organism>
<dbReference type="HAMAP" id="MF_00772">
    <property type="entry name" value="OGT"/>
    <property type="match status" value="1"/>
</dbReference>
<comment type="subcellular location">
    <subcellularLocation>
        <location evidence="8">Cytoplasm</location>
    </subcellularLocation>
</comment>
<dbReference type="Proteomes" id="UP001589890">
    <property type="component" value="Unassembled WGS sequence"/>
</dbReference>
<dbReference type="InterPro" id="IPR023546">
    <property type="entry name" value="MGMT"/>
</dbReference>
<keyword evidence="6 8" id="KW-0234">DNA repair</keyword>
<evidence type="ECO:0000256" key="1">
    <source>
        <dbReference type="ARBA" id="ARBA00001286"/>
    </source>
</evidence>
<dbReference type="InterPro" id="IPR036631">
    <property type="entry name" value="MGMT_N_sf"/>
</dbReference>
<evidence type="ECO:0000313" key="11">
    <source>
        <dbReference type="EMBL" id="MFC0627974.1"/>
    </source>
</evidence>
<dbReference type="Pfam" id="PF02870">
    <property type="entry name" value="Methyltransf_1N"/>
    <property type="match status" value="1"/>
</dbReference>
<evidence type="ECO:0000256" key="6">
    <source>
        <dbReference type="ARBA" id="ARBA00023204"/>
    </source>
</evidence>
<keyword evidence="3 8" id="KW-0489">Methyltransferase</keyword>
<dbReference type="GO" id="GO:0032259">
    <property type="term" value="P:methylation"/>
    <property type="evidence" value="ECO:0007669"/>
    <property type="project" value="UniProtKB-KW"/>
</dbReference>
<dbReference type="InterPro" id="IPR036388">
    <property type="entry name" value="WH-like_DNA-bd_sf"/>
</dbReference>
<dbReference type="Pfam" id="PF01035">
    <property type="entry name" value="DNA_binding_1"/>
    <property type="match status" value="1"/>
</dbReference>
<dbReference type="PANTHER" id="PTHR10815:SF5">
    <property type="entry name" value="METHYLATED-DNA--PROTEIN-CYSTEINE METHYLTRANSFERASE"/>
    <property type="match status" value="1"/>
</dbReference>
<comment type="similarity">
    <text evidence="8">Belongs to the MGMT family.</text>
</comment>
<gene>
    <name evidence="11" type="ORF">ACFFGN_28130</name>
</gene>
<evidence type="ECO:0000313" key="12">
    <source>
        <dbReference type="Proteomes" id="UP001589890"/>
    </source>
</evidence>
<evidence type="ECO:0000256" key="8">
    <source>
        <dbReference type="HAMAP-Rule" id="MF_00772"/>
    </source>
</evidence>
<comment type="function">
    <text evidence="8">Involved in the cellular defense against the biological effects of O6-methylguanine (O6-MeG) and O4-methylthymine (O4-MeT) in DNA. Repairs the methylated nucleobase in DNA by stoichiometrically transferring the methyl group to a cysteine residue in the enzyme. This is a suicide reaction: the enzyme is irreversibly inactivated.</text>
</comment>
<dbReference type="PROSITE" id="PS00374">
    <property type="entry name" value="MGMT"/>
    <property type="match status" value="1"/>
</dbReference>
<keyword evidence="5 8" id="KW-0227">DNA damage</keyword>
<dbReference type="GO" id="GO:0003908">
    <property type="term" value="F:methylated-DNA-[protein]-cysteine S-methyltransferase activity"/>
    <property type="evidence" value="ECO:0007669"/>
    <property type="project" value="UniProtKB-EC"/>
</dbReference>
<dbReference type="RefSeq" id="WP_380053310.1">
    <property type="nucleotide sequence ID" value="NZ_JBHLTC010000036.1"/>
</dbReference>